<dbReference type="Proteomes" id="UP000314294">
    <property type="component" value="Unassembled WGS sequence"/>
</dbReference>
<reference evidence="1 2" key="1">
    <citation type="submission" date="2019-03" db="EMBL/GenBank/DDBJ databases">
        <title>First draft genome of Liparis tanakae, snailfish: a comprehensive survey of snailfish specific genes.</title>
        <authorList>
            <person name="Kim W."/>
            <person name="Song I."/>
            <person name="Jeong J.-H."/>
            <person name="Kim D."/>
            <person name="Kim S."/>
            <person name="Ryu S."/>
            <person name="Song J.Y."/>
            <person name="Lee S.K."/>
        </authorList>
    </citation>
    <scope>NUCLEOTIDE SEQUENCE [LARGE SCALE GENOMIC DNA]</scope>
    <source>
        <tissue evidence="1">Muscle</tissue>
    </source>
</reference>
<dbReference type="AlphaFoldDB" id="A0A4Z2I6T9"/>
<keyword evidence="2" id="KW-1185">Reference proteome</keyword>
<accession>A0A4Z2I6T9</accession>
<name>A0A4Z2I6T9_9TELE</name>
<organism evidence="1 2">
    <name type="scientific">Liparis tanakae</name>
    <name type="common">Tanaka's snailfish</name>
    <dbReference type="NCBI Taxonomy" id="230148"/>
    <lineage>
        <taxon>Eukaryota</taxon>
        <taxon>Metazoa</taxon>
        <taxon>Chordata</taxon>
        <taxon>Craniata</taxon>
        <taxon>Vertebrata</taxon>
        <taxon>Euteleostomi</taxon>
        <taxon>Actinopterygii</taxon>
        <taxon>Neopterygii</taxon>
        <taxon>Teleostei</taxon>
        <taxon>Neoteleostei</taxon>
        <taxon>Acanthomorphata</taxon>
        <taxon>Eupercaria</taxon>
        <taxon>Perciformes</taxon>
        <taxon>Cottioidei</taxon>
        <taxon>Cottales</taxon>
        <taxon>Liparidae</taxon>
        <taxon>Liparis</taxon>
    </lineage>
</organism>
<gene>
    <name evidence="1" type="ORF">EYF80_016038</name>
</gene>
<comment type="caution">
    <text evidence="1">The sequence shown here is derived from an EMBL/GenBank/DDBJ whole genome shotgun (WGS) entry which is preliminary data.</text>
</comment>
<evidence type="ECO:0000313" key="1">
    <source>
        <dbReference type="EMBL" id="TNN73658.1"/>
    </source>
</evidence>
<sequence>MTFAASKPRNEAVSGEVALTGRYRAQYEATRRFFDSVSRSRRAVSRNKRLRARLPVVVQLWTVIGCRHQ</sequence>
<protein>
    <submittedName>
        <fullName evidence="1">Uncharacterized protein</fullName>
    </submittedName>
</protein>
<evidence type="ECO:0000313" key="2">
    <source>
        <dbReference type="Proteomes" id="UP000314294"/>
    </source>
</evidence>
<proteinExistence type="predicted"/>
<dbReference type="EMBL" id="SRLO01000122">
    <property type="protein sequence ID" value="TNN73658.1"/>
    <property type="molecule type" value="Genomic_DNA"/>
</dbReference>